<dbReference type="InterPro" id="IPR001932">
    <property type="entry name" value="PPM-type_phosphatase-like_dom"/>
</dbReference>
<reference evidence="3" key="1">
    <citation type="submission" date="2016-12" db="EMBL/GenBank/DDBJ databases">
        <authorList>
            <person name="Meng X."/>
        </authorList>
    </citation>
    <scope>NUCLEOTIDE SEQUENCE [LARGE SCALE GENOMIC DNA]</scope>
    <source>
        <strain evidence="3">DSM 20732</strain>
    </source>
</reference>
<dbReference type="InterPro" id="IPR015655">
    <property type="entry name" value="PP2C"/>
</dbReference>
<gene>
    <name evidence="2" type="ORF">BSZ40_07455</name>
</gene>
<dbReference type="SMART" id="SM00332">
    <property type="entry name" value="PP2Cc"/>
    <property type="match status" value="1"/>
</dbReference>
<dbReference type="SUPFAM" id="SSF81606">
    <property type="entry name" value="PP2C-like"/>
    <property type="match status" value="1"/>
</dbReference>
<dbReference type="SMART" id="SM00331">
    <property type="entry name" value="PP2C_SIG"/>
    <property type="match status" value="1"/>
</dbReference>
<name>A0A1Q5PVD4_9ACTO</name>
<evidence type="ECO:0000313" key="2">
    <source>
        <dbReference type="EMBL" id="OKL51395.1"/>
    </source>
</evidence>
<dbReference type="Gene3D" id="3.60.40.10">
    <property type="entry name" value="PPM-type phosphatase domain"/>
    <property type="match status" value="1"/>
</dbReference>
<comment type="caution">
    <text evidence="2">The sequence shown here is derived from an EMBL/GenBank/DDBJ whole genome shotgun (WGS) entry which is preliminary data.</text>
</comment>
<organism evidence="2 3">
    <name type="scientific">Buchananella hordeovulneris</name>
    <dbReference type="NCBI Taxonomy" id="52770"/>
    <lineage>
        <taxon>Bacteria</taxon>
        <taxon>Bacillati</taxon>
        <taxon>Actinomycetota</taxon>
        <taxon>Actinomycetes</taxon>
        <taxon>Actinomycetales</taxon>
        <taxon>Actinomycetaceae</taxon>
        <taxon>Buchananella</taxon>
    </lineage>
</organism>
<keyword evidence="3" id="KW-1185">Reference proteome</keyword>
<proteinExistence type="predicted"/>
<dbReference type="GO" id="GO:0004722">
    <property type="term" value="F:protein serine/threonine phosphatase activity"/>
    <property type="evidence" value="ECO:0007669"/>
    <property type="project" value="InterPro"/>
</dbReference>
<evidence type="ECO:0000313" key="3">
    <source>
        <dbReference type="Proteomes" id="UP000185612"/>
    </source>
</evidence>
<dbReference type="AlphaFoldDB" id="A0A1Q5PVD4"/>
<dbReference type="EMBL" id="MQVS01000007">
    <property type="protein sequence ID" value="OKL51395.1"/>
    <property type="molecule type" value="Genomic_DNA"/>
</dbReference>
<evidence type="ECO:0000259" key="1">
    <source>
        <dbReference type="PROSITE" id="PS51746"/>
    </source>
</evidence>
<dbReference type="CDD" id="cd00143">
    <property type="entry name" value="PP2Cc"/>
    <property type="match status" value="1"/>
</dbReference>
<dbReference type="STRING" id="52770.BSZ40_07455"/>
<accession>A0A1Q5PVD4</accession>
<dbReference type="PROSITE" id="PS51746">
    <property type="entry name" value="PPM_2"/>
    <property type="match status" value="1"/>
</dbReference>
<protein>
    <recommendedName>
        <fullName evidence="1">PPM-type phosphatase domain-containing protein</fullName>
    </recommendedName>
</protein>
<feature type="domain" description="PPM-type phosphatase" evidence="1">
    <location>
        <begin position="17"/>
        <end position="248"/>
    </location>
</feature>
<sequence>MNHATGPLPPGPSLCTRIASATHIGPVRSVNEDATTISPRLVAVADGMGGHGGGDVAAAIVTRHLFNSSAELWHTAEEITRVLEASAAEIRRLQSERSAPGTTIVAACATVQSGLPAWLIVSIGDSRAYIFSGGALRQVTHDHSQIQEMLDAGLLSPEQAAVSPYRNVITNALGAGITNVQPDFFLIPARPGDRLLLTSDGAHGVLAPEHLAELVAAGDTPQVVADSILLAALTGGTQDNATVAVLEVLSASPAWPDTDAPDPNTLSRVS</sequence>
<dbReference type="Proteomes" id="UP000185612">
    <property type="component" value="Unassembled WGS sequence"/>
</dbReference>
<dbReference type="PANTHER" id="PTHR47992">
    <property type="entry name" value="PROTEIN PHOSPHATASE"/>
    <property type="match status" value="1"/>
</dbReference>
<dbReference type="InterPro" id="IPR036457">
    <property type="entry name" value="PPM-type-like_dom_sf"/>
</dbReference>
<dbReference type="Pfam" id="PF13672">
    <property type="entry name" value="PP2C_2"/>
    <property type="match status" value="1"/>
</dbReference>